<dbReference type="EnsemblPlants" id="AET7Gv20886200.7">
    <property type="protein sequence ID" value="AET7Gv20886200.7"/>
    <property type="gene ID" value="AET7Gv20886200"/>
</dbReference>
<evidence type="ECO:0000313" key="3">
    <source>
        <dbReference type="Proteomes" id="UP000015105"/>
    </source>
</evidence>
<dbReference type="AlphaFoldDB" id="A0A453SBS8"/>
<dbReference type="Proteomes" id="UP000015105">
    <property type="component" value="Chromosome 7D"/>
</dbReference>
<reference evidence="2" key="5">
    <citation type="journal article" date="2021" name="G3 (Bethesda)">
        <title>Aegilops tauschii genome assembly Aet v5.0 features greater sequence contiguity and improved annotation.</title>
        <authorList>
            <person name="Wang L."/>
            <person name="Zhu T."/>
            <person name="Rodriguez J.C."/>
            <person name="Deal K.R."/>
            <person name="Dubcovsky J."/>
            <person name="McGuire P.E."/>
            <person name="Lux T."/>
            <person name="Spannagl M."/>
            <person name="Mayer K.F.X."/>
            <person name="Baldrich P."/>
            <person name="Meyers B.C."/>
            <person name="Huo N."/>
            <person name="Gu Y.Q."/>
            <person name="Zhou H."/>
            <person name="Devos K.M."/>
            <person name="Bennetzen J.L."/>
            <person name="Unver T."/>
            <person name="Budak H."/>
            <person name="Gulick P.J."/>
            <person name="Galiba G."/>
            <person name="Kalapos B."/>
            <person name="Nelson D.R."/>
            <person name="Li P."/>
            <person name="You F.M."/>
            <person name="Luo M.C."/>
            <person name="Dvorak J."/>
        </authorList>
    </citation>
    <scope>NUCLEOTIDE SEQUENCE [LARGE SCALE GENOMIC DNA]</scope>
    <source>
        <strain evidence="2">cv. AL8/78</strain>
    </source>
</reference>
<proteinExistence type="predicted"/>
<feature type="region of interest" description="Disordered" evidence="1">
    <location>
        <begin position="1"/>
        <end position="23"/>
    </location>
</feature>
<reference evidence="2" key="3">
    <citation type="journal article" date="2017" name="Nature">
        <title>Genome sequence of the progenitor of the wheat D genome Aegilops tauschii.</title>
        <authorList>
            <person name="Luo M.C."/>
            <person name="Gu Y.Q."/>
            <person name="Puiu D."/>
            <person name="Wang H."/>
            <person name="Twardziok S.O."/>
            <person name="Deal K.R."/>
            <person name="Huo N."/>
            <person name="Zhu T."/>
            <person name="Wang L."/>
            <person name="Wang Y."/>
            <person name="McGuire P.E."/>
            <person name="Liu S."/>
            <person name="Long H."/>
            <person name="Ramasamy R.K."/>
            <person name="Rodriguez J.C."/>
            <person name="Van S.L."/>
            <person name="Yuan L."/>
            <person name="Wang Z."/>
            <person name="Xia Z."/>
            <person name="Xiao L."/>
            <person name="Anderson O.D."/>
            <person name="Ouyang S."/>
            <person name="Liang Y."/>
            <person name="Zimin A.V."/>
            <person name="Pertea G."/>
            <person name="Qi P."/>
            <person name="Bennetzen J.L."/>
            <person name="Dai X."/>
            <person name="Dawson M.W."/>
            <person name="Muller H.G."/>
            <person name="Kugler K."/>
            <person name="Rivarola-Duarte L."/>
            <person name="Spannagl M."/>
            <person name="Mayer K.F.X."/>
            <person name="Lu F.H."/>
            <person name="Bevan M.W."/>
            <person name="Leroy P."/>
            <person name="Li P."/>
            <person name="You F.M."/>
            <person name="Sun Q."/>
            <person name="Liu Z."/>
            <person name="Lyons E."/>
            <person name="Wicker T."/>
            <person name="Salzberg S.L."/>
            <person name="Devos K.M."/>
            <person name="Dvorak J."/>
        </authorList>
    </citation>
    <scope>NUCLEOTIDE SEQUENCE [LARGE SCALE GENOMIC DNA]</scope>
    <source>
        <strain evidence="2">cv. AL8/78</strain>
    </source>
</reference>
<reference evidence="3" key="1">
    <citation type="journal article" date="2014" name="Science">
        <title>Ancient hybridizations among the ancestral genomes of bread wheat.</title>
        <authorList>
            <consortium name="International Wheat Genome Sequencing Consortium,"/>
            <person name="Marcussen T."/>
            <person name="Sandve S.R."/>
            <person name="Heier L."/>
            <person name="Spannagl M."/>
            <person name="Pfeifer M."/>
            <person name="Jakobsen K.S."/>
            <person name="Wulff B.B."/>
            <person name="Steuernagel B."/>
            <person name="Mayer K.F."/>
            <person name="Olsen O.A."/>
        </authorList>
    </citation>
    <scope>NUCLEOTIDE SEQUENCE [LARGE SCALE GENOMIC DNA]</scope>
    <source>
        <strain evidence="3">cv. AL8/78</strain>
    </source>
</reference>
<dbReference type="Gramene" id="AET7Gv20886200.7">
    <property type="protein sequence ID" value="AET7Gv20886200.7"/>
    <property type="gene ID" value="AET7Gv20886200"/>
</dbReference>
<feature type="region of interest" description="Disordered" evidence="1">
    <location>
        <begin position="43"/>
        <end position="73"/>
    </location>
</feature>
<evidence type="ECO:0000256" key="1">
    <source>
        <dbReference type="SAM" id="MobiDB-lite"/>
    </source>
</evidence>
<reference evidence="2" key="4">
    <citation type="submission" date="2019-03" db="UniProtKB">
        <authorList>
            <consortium name="EnsemblPlants"/>
        </authorList>
    </citation>
    <scope>IDENTIFICATION</scope>
</reference>
<protein>
    <submittedName>
        <fullName evidence="2">Uncharacterized protein</fullName>
    </submittedName>
</protein>
<sequence length="73" mass="7760">SASPSSWLTRQVPPLSSPASPPQMVLQRLRAMPTSGRLKILVAPPSSTCRSAVRRTSPPPSLVPRPHQDPIAG</sequence>
<reference evidence="3" key="2">
    <citation type="journal article" date="2017" name="Nat. Plants">
        <title>The Aegilops tauschii genome reveals multiple impacts of transposons.</title>
        <authorList>
            <person name="Zhao G."/>
            <person name="Zou C."/>
            <person name="Li K."/>
            <person name="Wang K."/>
            <person name="Li T."/>
            <person name="Gao L."/>
            <person name="Zhang X."/>
            <person name="Wang H."/>
            <person name="Yang Z."/>
            <person name="Liu X."/>
            <person name="Jiang W."/>
            <person name="Mao L."/>
            <person name="Kong X."/>
            <person name="Jiao Y."/>
            <person name="Jia J."/>
        </authorList>
    </citation>
    <scope>NUCLEOTIDE SEQUENCE [LARGE SCALE GENOMIC DNA]</scope>
    <source>
        <strain evidence="3">cv. AL8/78</strain>
    </source>
</reference>
<organism evidence="2 3">
    <name type="scientific">Aegilops tauschii subsp. strangulata</name>
    <name type="common">Goatgrass</name>
    <dbReference type="NCBI Taxonomy" id="200361"/>
    <lineage>
        <taxon>Eukaryota</taxon>
        <taxon>Viridiplantae</taxon>
        <taxon>Streptophyta</taxon>
        <taxon>Embryophyta</taxon>
        <taxon>Tracheophyta</taxon>
        <taxon>Spermatophyta</taxon>
        <taxon>Magnoliopsida</taxon>
        <taxon>Liliopsida</taxon>
        <taxon>Poales</taxon>
        <taxon>Poaceae</taxon>
        <taxon>BOP clade</taxon>
        <taxon>Pooideae</taxon>
        <taxon>Triticodae</taxon>
        <taxon>Triticeae</taxon>
        <taxon>Triticinae</taxon>
        <taxon>Aegilops</taxon>
    </lineage>
</organism>
<name>A0A453SBS8_AEGTS</name>
<evidence type="ECO:0000313" key="2">
    <source>
        <dbReference type="EnsemblPlants" id="AET7Gv20886200.7"/>
    </source>
</evidence>
<accession>A0A453SBS8</accession>
<keyword evidence="3" id="KW-1185">Reference proteome</keyword>